<dbReference type="InterPro" id="IPR002403">
    <property type="entry name" value="Cyt_P450_E_grp-IV"/>
</dbReference>
<comment type="cofactor">
    <cofactor evidence="1 9">
        <name>heme</name>
        <dbReference type="ChEBI" id="CHEBI:30413"/>
    </cofactor>
</comment>
<evidence type="ECO:0000313" key="12">
    <source>
        <dbReference type="Proteomes" id="UP000077069"/>
    </source>
</evidence>
<keyword evidence="10" id="KW-1133">Transmembrane helix</keyword>
<comment type="pathway">
    <text evidence="2">Secondary metabolite biosynthesis.</text>
</comment>
<evidence type="ECO:0000256" key="3">
    <source>
        <dbReference type="ARBA" id="ARBA00010617"/>
    </source>
</evidence>
<dbReference type="RefSeq" id="XP_018034607.1">
    <property type="nucleotide sequence ID" value="XM_018176699.1"/>
</dbReference>
<dbReference type="InParanoid" id="A0A177CBJ9"/>
<keyword evidence="10" id="KW-0812">Transmembrane</keyword>
<dbReference type="InterPro" id="IPR036396">
    <property type="entry name" value="Cyt_P450_sf"/>
</dbReference>
<gene>
    <name evidence="11" type="ORF">CC84DRAFT_1150286</name>
</gene>
<dbReference type="InterPro" id="IPR001128">
    <property type="entry name" value="Cyt_P450"/>
</dbReference>
<keyword evidence="7 9" id="KW-0408">Iron</keyword>
<dbReference type="PANTHER" id="PTHR24305:SF107">
    <property type="entry name" value="P450, PUTATIVE (EUROFUNG)-RELATED"/>
    <property type="match status" value="1"/>
</dbReference>
<evidence type="ECO:0000313" key="11">
    <source>
        <dbReference type="EMBL" id="OAG04242.1"/>
    </source>
</evidence>
<keyword evidence="6" id="KW-0560">Oxidoreductase</keyword>
<protein>
    <submittedName>
        <fullName evidence="11">Cytochrome P450 monooxygenase</fullName>
    </submittedName>
</protein>
<dbReference type="PRINTS" id="PR00385">
    <property type="entry name" value="P450"/>
</dbReference>
<keyword evidence="8 11" id="KW-0503">Monooxygenase</keyword>
<dbReference type="PANTHER" id="PTHR24305">
    <property type="entry name" value="CYTOCHROME P450"/>
    <property type="match status" value="1"/>
</dbReference>
<evidence type="ECO:0000256" key="1">
    <source>
        <dbReference type="ARBA" id="ARBA00001971"/>
    </source>
</evidence>
<feature type="binding site" description="axial binding residue" evidence="9">
    <location>
        <position position="485"/>
    </location>
    <ligand>
        <name>heme</name>
        <dbReference type="ChEBI" id="CHEBI:30413"/>
    </ligand>
    <ligandPart>
        <name>Fe</name>
        <dbReference type="ChEBI" id="CHEBI:18248"/>
    </ligandPart>
</feature>
<dbReference type="GO" id="GO:0005506">
    <property type="term" value="F:iron ion binding"/>
    <property type="evidence" value="ECO:0007669"/>
    <property type="project" value="InterPro"/>
</dbReference>
<dbReference type="Gene3D" id="1.10.630.10">
    <property type="entry name" value="Cytochrome P450"/>
    <property type="match status" value="1"/>
</dbReference>
<keyword evidence="5 9" id="KW-0479">Metal-binding</keyword>
<dbReference type="Pfam" id="PF00067">
    <property type="entry name" value="p450"/>
    <property type="match status" value="1"/>
</dbReference>
<keyword evidence="4 9" id="KW-0349">Heme</keyword>
<dbReference type="GO" id="GO:0020037">
    <property type="term" value="F:heme binding"/>
    <property type="evidence" value="ECO:0007669"/>
    <property type="project" value="InterPro"/>
</dbReference>
<keyword evidence="10" id="KW-0472">Membrane</keyword>
<organism evidence="11 12">
    <name type="scientific">Paraphaeosphaeria sporulosa</name>
    <dbReference type="NCBI Taxonomy" id="1460663"/>
    <lineage>
        <taxon>Eukaryota</taxon>
        <taxon>Fungi</taxon>
        <taxon>Dikarya</taxon>
        <taxon>Ascomycota</taxon>
        <taxon>Pezizomycotina</taxon>
        <taxon>Dothideomycetes</taxon>
        <taxon>Pleosporomycetidae</taxon>
        <taxon>Pleosporales</taxon>
        <taxon>Massarineae</taxon>
        <taxon>Didymosphaeriaceae</taxon>
        <taxon>Paraphaeosphaeria</taxon>
    </lineage>
</organism>
<evidence type="ECO:0000256" key="5">
    <source>
        <dbReference type="ARBA" id="ARBA00022723"/>
    </source>
</evidence>
<evidence type="ECO:0000256" key="9">
    <source>
        <dbReference type="PIRSR" id="PIRSR602403-1"/>
    </source>
</evidence>
<dbReference type="GeneID" id="28760185"/>
<feature type="transmembrane region" description="Helical" evidence="10">
    <location>
        <begin position="6"/>
        <end position="24"/>
    </location>
</feature>
<sequence length="557" mass="63225">MVLVKLLGQLAGSICVGLLSYFLWRLYNARLVFWRLKKLGMPMPPWNPVLGHLLVLPAIIKHLPKDVQQSWIFRCTARDFEASDGLHYIDLWPFAMPMILVTDPLIANEVCVEHDFGKPEMLKPFFSTIVGGDGMFTMNGAEWKKSHALFAPGFAERVILERMGQVVGECEVYVERLRNEANKGEIFSLDELTCDYMMDVIGTITLKYVEFALTQDMNVRFHSLTSRSDPLASAMRDQINIHVRDEHMNPIKRYSPFQLYKEHRNSHIMDSYITSELHKRYTDYLSSATNSKSLADKSIIDLVIADHMRDRPASATLDTDFIKWACAQIRLFLFVGHDSTASTIVYSLYLLSKNPSALARLRDEHTKVFGPDVSTAPSALRANPRLINQLPFTTAVIKETLRLFPPAGGFRGGEPGTYITDSHGKRYPTEGTGLNVLHNCIHRNPRYWPQPDAFVPERWLVGPEHELYPRTKGAWRPFEYGTRNCPGQTLVMLDAKVTLVLVAREFDVRDAYGEWDAENRREGGVKDVDGERAYQVGKGSAHPSDGFPCRIEQRVGS</sequence>
<accession>A0A177CBJ9</accession>
<evidence type="ECO:0000256" key="10">
    <source>
        <dbReference type="SAM" id="Phobius"/>
    </source>
</evidence>
<keyword evidence="12" id="KW-1185">Reference proteome</keyword>
<dbReference type="InterPro" id="IPR050121">
    <property type="entry name" value="Cytochrome_P450_monoxygenase"/>
</dbReference>
<dbReference type="STRING" id="1460663.A0A177CBJ9"/>
<evidence type="ECO:0000256" key="7">
    <source>
        <dbReference type="ARBA" id="ARBA00023004"/>
    </source>
</evidence>
<dbReference type="PRINTS" id="PR00465">
    <property type="entry name" value="EP450IV"/>
</dbReference>
<dbReference type="AlphaFoldDB" id="A0A177CBJ9"/>
<reference evidence="11 12" key="1">
    <citation type="submission" date="2016-05" db="EMBL/GenBank/DDBJ databases">
        <title>Comparative analysis of secretome profiles of manganese(II)-oxidizing ascomycete fungi.</title>
        <authorList>
            <consortium name="DOE Joint Genome Institute"/>
            <person name="Zeiner C.A."/>
            <person name="Purvine S.O."/>
            <person name="Zink E.M."/>
            <person name="Wu S."/>
            <person name="Pasa-Tolic L."/>
            <person name="Chaput D.L."/>
            <person name="Haridas S."/>
            <person name="Grigoriev I.V."/>
            <person name="Santelli C.M."/>
            <person name="Hansel C.M."/>
        </authorList>
    </citation>
    <scope>NUCLEOTIDE SEQUENCE [LARGE SCALE GENOMIC DNA]</scope>
    <source>
        <strain evidence="11 12">AP3s5-JAC2a</strain>
    </source>
</reference>
<dbReference type="GO" id="GO:0004497">
    <property type="term" value="F:monooxygenase activity"/>
    <property type="evidence" value="ECO:0007669"/>
    <property type="project" value="UniProtKB-KW"/>
</dbReference>
<comment type="similarity">
    <text evidence="3">Belongs to the cytochrome P450 family.</text>
</comment>
<dbReference type="Proteomes" id="UP000077069">
    <property type="component" value="Unassembled WGS sequence"/>
</dbReference>
<evidence type="ECO:0000256" key="6">
    <source>
        <dbReference type="ARBA" id="ARBA00023002"/>
    </source>
</evidence>
<evidence type="ECO:0000256" key="2">
    <source>
        <dbReference type="ARBA" id="ARBA00005179"/>
    </source>
</evidence>
<evidence type="ECO:0000256" key="4">
    <source>
        <dbReference type="ARBA" id="ARBA00022617"/>
    </source>
</evidence>
<name>A0A177CBJ9_9PLEO</name>
<dbReference type="SUPFAM" id="SSF48264">
    <property type="entry name" value="Cytochrome P450"/>
    <property type="match status" value="1"/>
</dbReference>
<dbReference type="EMBL" id="KV441554">
    <property type="protein sequence ID" value="OAG04242.1"/>
    <property type="molecule type" value="Genomic_DNA"/>
</dbReference>
<dbReference type="GO" id="GO:0016705">
    <property type="term" value="F:oxidoreductase activity, acting on paired donors, with incorporation or reduction of molecular oxygen"/>
    <property type="evidence" value="ECO:0007669"/>
    <property type="project" value="InterPro"/>
</dbReference>
<dbReference type="OrthoDB" id="10029320at2759"/>
<proteinExistence type="inferred from homology"/>
<dbReference type="CDD" id="cd11051">
    <property type="entry name" value="CYP59-like"/>
    <property type="match status" value="1"/>
</dbReference>
<evidence type="ECO:0000256" key="8">
    <source>
        <dbReference type="ARBA" id="ARBA00023033"/>
    </source>
</evidence>